<dbReference type="InterPro" id="IPR000477">
    <property type="entry name" value="RT_dom"/>
</dbReference>
<accession>A0AAD9KHE3</accession>
<dbReference type="AlphaFoldDB" id="A0AAD9KHE3"/>
<dbReference type="InterPro" id="IPR050951">
    <property type="entry name" value="Retrovirus_Pol_polyprotein"/>
</dbReference>
<dbReference type="Proteomes" id="UP001209878">
    <property type="component" value="Unassembled WGS sequence"/>
</dbReference>
<evidence type="ECO:0000259" key="1">
    <source>
        <dbReference type="Pfam" id="PF00078"/>
    </source>
</evidence>
<comment type="caution">
    <text evidence="2">The sequence shown here is derived from an EMBL/GenBank/DDBJ whole genome shotgun (WGS) entry which is preliminary data.</text>
</comment>
<reference evidence="2" key="1">
    <citation type="journal article" date="2023" name="Mol. Biol. Evol.">
        <title>Third-Generation Sequencing Reveals the Adaptive Role of the Epigenome in Three Deep-Sea Polychaetes.</title>
        <authorList>
            <person name="Perez M."/>
            <person name="Aroh O."/>
            <person name="Sun Y."/>
            <person name="Lan Y."/>
            <person name="Juniper S.K."/>
            <person name="Young C.R."/>
            <person name="Angers B."/>
            <person name="Qian P.Y."/>
        </authorList>
    </citation>
    <scope>NUCLEOTIDE SEQUENCE</scope>
    <source>
        <strain evidence="2">R07B-5</strain>
    </source>
</reference>
<proteinExistence type="predicted"/>
<dbReference type="InterPro" id="IPR043502">
    <property type="entry name" value="DNA/RNA_pol_sf"/>
</dbReference>
<feature type="domain" description="Reverse transcriptase" evidence="1">
    <location>
        <begin position="102"/>
        <end position="216"/>
    </location>
</feature>
<dbReference type="SUPFAM" id="SSF56672">
    <property type="entry name" value="DNA/RNA polymerases"/>
    <property type="match status" value="1"/>
</dbReference>
<dbReference type="Gene3D" id="3.30.70.270">
    <property type="match status" value="1"/>
</dbReference>
<dbReference type="Gene3D" id="3.10.10.10">
    <property type="entry name" value="HIV Type 1 Reverse Transcriptase, subunit A, domain 1"/>
    <property type="match status" value="1"/>
</dbReference>
<evidence type="ECO:0000313" key="2">
    <source>
        <dbReference type="EMBL" id="KAK2171261.1"/>
    </source>
</evidence>
<gene>
    <name evidence="2" type="ORF">NP493_1083g00015</name>
</gene>
<sequence>MVKKYPKCFRGVGLFSGENHIDLKQDAEPDIHPPRRVPESIQDTVKKELKRKIEIDVIEKVDQPTDWVNSIVYVTKPSGELCICLDQKDLNNCVRRPHHYTQVLDDILSQLQGADIFSILDARSGYWNMKLDDESKLLTMYYTPYGRYCFRRLPFGLVSAQDVFQKKVDLTIEGLPGVVAIADDIVVFGKTKAEHDEHLDNVMKRKQEIGLYLNPENAL</sequence>
<keyword evidence="3" id="KW-1185">Reference proteome</keyword>
<organism evidence="2 3">
    <name type="scientific">Ridgeia piscesae</name>
    <name type="common">Tubeworm</name>
    <dbReference type="NCBI Taxonomy" id="27915"/>
    <lineage>
        <taxon>Eukaryota</taxon>
        <taxon>Metazoa</taxon>
        <taxon>Spiralia</taxon>
        <taxon>Lophotrochozoa</taxon>
        <taxon>Annelida</taxon>
        <taxon>Polychaeta</taxon>
        <taxon>Sedentaria</taxon>
        <taxon>Canalipalpata</taxon>
        <taxon>Sabellida</taxon>
        <taxon>Siboglinidae</taxon>
        <taxon>Ridgeia</taxon>
    </lineage>
</organism>
<dbReference type="EMBL" id="JAODUO010001085">
    <property type="protein sequence ID" value="KAK2171261.1"/>
    <property type="molecule type" value="Genomic_DNA"/>
</dbReference>
<evidence type="ECO:0000313" key="3">
    <source>
        <dbReference type="Proteomes" id="UP001209878"/>
    </source>
</evidence>
<dbReference type="Pfam" id="PF00078">
    <property type="entry name" value="RVT_1"/>
    <property type="match status" value="1"/>
</dbReference>
<dbReference type="PANTHER" id="PTHR37984:SF7">
    <property type="entry name" value="INTEGRASE CATALYTIC DOMAIN-CONTAINING PROTEIN"/>
    <property type="match status" value="1"/>
</dbReference>
<dbReference type="InterPro" id="IPR043128">
    <property type="entry name" value="Rev_trsase/Diguanyl_cyclase"/>
</dbReference>
<protein>
    <recommendedName>
        <fullName evidence="1">Reverse transcriptase domain-containing protein</fullName>
    </recommendedName>
</protein>
<dbReference type="PANTHER" id="PTHR37984">
    <property type="entry name" value="PROTEIN CBG26694"/>
    <property type="match status" value="1"/>
</dbReference>
<dbReference type="CDD" id="cd01647">
    <property type="entry name" value="RT_LTR"/>
    <property type="match status" value="1"/>
</dbReference>
<name>A0AAD9KHE3_RIDPI</name>